<dbReference type="Proteomes" id="UP001217325">
    <property type="component" value="Unassembled WGS sequence"/>
</dbReference>
<name>A0AAW6LRU2_RHOSG</name>
<reference evidence="1" key="1">
    <citation type="submission" date="2023-02" db="EMBL/GenBank/DDBJ databases">
        <title>A novel hydrolase synthesized by Rhodococcus erythropolis HQ is responsible for the detoxification of Zearalenone.</title>
        <authorList>
            <person name="Hu J."/>
            <person name="Xu J."/>
        </authorList>
    </citation>
    <scope>NUCLEOTIDE SEQUENCE</scope>
    <source>
        <strain evidence="1">HQ</strain>
    </source>
</reference>
<evidence type="ECO:0000313" key="1">
    <source>
        <dbReference type="EMBL" id="MDE8648926.1"/>
    </source>
</evidence>
<dbReference type="EMBL" id="JARDXE010000023">
    <property type="protein sequence ID" value="MDE8648926.1"/>
    <property type="molecule type" value="Genomic_DNA"/>
</dbReference>
<proteinExistence type="predicted"/>
<dbReference type="RefSeq" id="WP_275232656.1">
    <property type="nucleotide sequence ID" value="NZ_JARDXE010000023.1"/>
</dbReference>
<protein>
    <recommendedName>
        <fullName evidence="3">SMI1/KNR4 family protein</fullName>
    </recommendedName>
</protein>
<gene>
    <name evidence="1" type="ORF">PXH69_28545</name>
</gene>
<evidence type="ECO:0008006" key="3">
    <source>
        <dbReference type="Google" id="ProtNLM"/>
    </source>
</evidence>
<accession>A0AAW6LRU2</accession>
<dbReference type="AlphaFoldDB" id="A0AAW6LRU2"/>
<evidence type="ECO:0000313" key="2">
    <source>
        <dbReference type="Proteomes" id="UP001217325"/>
    </source>
</evidence>
<sequence>MHSQLDGRNFMSLSISDALESYPDVQRVLVPTHPGRSFDVYNTYDPPAGTEEVSRHWSLDTLPRDLFDLWRSARECRLHHDRGSEKDGITLLSPPKSREVTERELEFWDDDAGRFLKNDIIIGTMVAEPDFIVFDIRKDDFNVLLASTLDGREDWPVVGRNISDFLLRYRDLPGENYWQRSIV</sequence>
<organism evidence="1 2">
    <name type="scientific">Rhodococcus qingshengii</name>
    <dbReference type="NCBI Taxonomy" id="334542"/>
    <lineage>
        <taxon>Bacteria</taxon>
        <taxon>Bacillati</taxon>
        <taxon>Actinomycetota</taxon>
        <taxon>Actinomycetes</taxon>
        <taxon>Mycobacteriales</taxon>
        <taxon>Nocardiaceae</taxon>
        <taxon>Rhodococcus</taxon>
        <taxon>Rhodococcus erythropolis group</taxon>
    </lineage>
</organism>
<comment type="caution">
    <text evidence="1">The sequence shown here is derived from an EMBL/GenBank/DDBJ whole genome shotgun (WGS) entry which is preliminary data.</text>
</comment>